<protein>
    <submittedName>
        <fullName evidence="1">Uncharacterized protein</fullName>
    </submittedName>
</protein>
<dbReference type="EMBL" id="NIDE01000001">
    <property type="protein sequence ID" value="OWK46614.1"/>
    <property type="molecule type" value="Genomic_DNA"/>
</dbReference>
<accession>A0A225E4D4</accession>
<evidence type="ECO:0000313" key="2">
    <source>
        <dbReference type="Proteomes" id="UP000214646"/>
    </source>
</evidence>
<organism evidence="1 2">
    <name type="scientific">Fimbriiglobus ruber</name>
    <dbReference type="NCBI Taxonomy" id="1908690"/>
    <lineage>
        <taxon>Bacteria</taxon>
        <taxon>Pseudomonadati</taxon>
        <taxon>Planctomycetota</taxon>
        <taxon>Planctomycetia</taxon>
        <taxon>Gemmatales</taxon>
        <taxon>Gemmataceae</taxon>
        <taxon>Fimbriiglobus</taxon>
    </lineage>
</organism>
<dbReference type="Proteomes" id="UP000214646">
    <property type="component" value="Unassembled WGS sequence"/>
</dbReference>
<reference evidence="2" key="1">
    <citation type="submission" date="2017-06" db="EMBL/GenBank/DDBJ databases">
        <title>Genome analysis of Fimbriiglobus ruber SP5, the first member of the order Planctomycetales with confirmed chitinolytic capability.</title>
        <authorList>
            <person name="Ravin N.V."/>
            <person name="Rakitin A.L."/>
            <person name="Ivanova A.A."/>
            <person name="Beletsky A.V."/>
            <person name="Kulichevskaya I.S."/>
            <person name="Mardanov A.V."/>
            <person name="Dedysh S.N."/>
        </authorList>
    </citation>
    <scope>NUCLEOTIDE SEQUENCE [LARGE SCALE GENOMIC DNA]</scope>
    <source>
        <strain evidence="2">SP5</strain>
    </source>
</reference>
<dbReference type="RefSeq" id="WP_088251819.1">
    <property type="nucleotide sequence ID" value="NZ_NIDE01000001.1"/>
</dbReference>
<sequence>MTEVVVNGSVKVIEVSPEAVTVINGTAPVQVITLGIPGPPGEQGPIGPAGGGNSTTVEWQWNVSSPFFLMTIPEGTWVEEIQVYVNTAVNGVAPTMSVGDALDPARLVPAINIDPTNVGVYVTNPAYFYAVETNISLSIVPGTGATQGDGLVVILIS</sequence>
<comment type="caution">
    <text evidence="1">The sequence shown here is derived from an EMBL/GenBank/DDBJ whole genome shotgun (WGS) entry which is preliminary data.</text>
</comment>
<dbReference type="AlphaFoldDB" id="A0A225E4D4"/>
<gene>
    <name evidence="1" type="ORF">FRUB_00313</name>
</gene>
<keyword evidence="2" id="KW-1185">Reference proteome</keyword>
<evidence type="ECO:0000313" key="1">
    <source>
        <dbReference type="EMBL" id="OWK46614.1"/>
    </source>
</evidence>
<proteinExistence type="predicted"/>
<name>A0A225E4D4_9BACT</name>